<gene>
    <name evidence="1" type="ORF">HHI36_003486</name>
</gene>
<proteinExistence type="predicted"/>
<dbReference type="EMBL" id="JABFTP020000185">
    <property type="protein sequence ID" value="KAL3289043.1"/>
    <property type="molecule type" value="Genomic_DNA"/>
</dbReference>
<sequence length="67" mass="7440">MARRASDRPIDVVPKPNDAWASLCFSLCDLCFVNNRADFPKSVRGKMTTSATLVKCVEIQVVDARPK</sequence>
<keyword evidence="2" id="KW-1185">Reference proteome</keyword>
<evidence type="ECO:0000313" key="1">
    <source>
        <dbReference type="EMBL" id="KAL3289043.1"/>
    </source>
</evidence>
<protein>
    <submittedName>
        <fullName evidence="1">Uncharacterized protein</fullName>
    </submittedName>
</protein>
<evidence type="ECO:0000313" key="2">
    <source>
        <dbReference type="Proteomes" id="UP001516400"/>
    </source>
</evidence>
<comment type="caution">
    <text evidence="1">The sequence shown here is derived from an EMBL/GenBank/DDBJ whole genome shotgun (WGS) entry which is preliminary data.</text>
</comment>
<organism evidence="1 2">
    <name type="scientific">Cryptolaemus montrouzieri</name>
    <dbReference type="NCBI Taxonomy" id="559131"/>
    <lineage>
        <taxon>Eukaryota</taxon>
        <taxon>Metazoa</taxon>
        <taxon>Ecdysozoa</taxon>
        <taxon>Arthropoda</taxon>
        <taxon>Hexapoda</taxon>
        <taxon>Insecta</taxon>
        <taxon>Pterygota</taxon>
        <taxon>Neoptera</taxon>
        <taxon>Endopterygota</taxon>
        <taxon>Coleoptera</taxon>
        <taxon>Polyphaga</taxon>
        <taxon>Cucujiformia</taxon>
        <taxon>Coccinelloidea</taxon>
        <taxon>Coccinellidae</taxon>
        <taxon>Scymninae</taxon>
        <taxon>Scymnini</taxon>
        <taxon>Cryptolaemus</taxon>
    </lineage>
</organism>
<dbReference type="Proteomes" id="UP001516400">
    <property type="component" value="Unassembled WGS sequence"/>
</dbReference>
<feature type="non-terminal residue" evidence="1">
    <location>
        <position position="67"/>
    </location>
</feature>
<accession>A0ABD2PE13</accession>
<dbReference type="AlphaFoldDB" id="A0ABD2PE13"/>
<name>A0ABD2PE13_9CUCU</name>
<reference evidence="1 2" key="1">
    <citation type="journal article" date="2021" name="BMC Biol.">
        <title>Horizontally acquired antibacterial genes associated with adaptive radiation of ladybird beetles.</title>
        <authorList>
            <person name="Li H.S."/>
            <person name="Tang X.F."/>
            <person name="Huang Y.H."/>
            <person name="Xu Z.Y."/>
            <person name="Chen M.L."/>
            <person name="Du X.Y."/>
            <person name="Qiu B.Y."/>
            <person name="Chen P.T."/>
            <person name="Zhang W."/>
            <person name="Slipinski A."/>
            <person name="Escalona H.E."/>
            <person name="Waterhouse R.M."/>
            <person name="Zwick A."/>
            <person name="Pang H."/>
        </authorList>
    </citation>
    <scope>NUCLEOTIDE SEQUENCE [LARGE SCALE GENOMIC DNA]</scope>
    <source>
        <strain evidence="1">SYSU2018</strain>
    </source>
</reference>